<dbReference type="PANTHER" id="PTHR42718:SF24">
    <property type="entry name" value="MAJOR FACILITATOR SUPERFAMILY (MFS) PROFILE DOMAIN-CONTAINING PROTEIN"/>
    <property type="match status" value="1"/>
</dbReference>
<dbReference type="Gene3D" id="1.20.1720.10">
    <property type="entry name" value="Multidrug resistance protein D"/>
    <property type="match status" value="1"/>
</dbReference>
<keyword evidence="5 8" id="KW-1133">Transmembrane helix</keyword>
<name>A0ABV9GKR4_9BACL</name>
<evidence type="ECO:0000313" key="11">
    <source>
        <dbReference type="Proteomes" id="UP001596022"/>
    </source>
</evidence>
<keyword evidence="4 8" id="KW-0812">Transmembrane</keyword>
<dbReference type="RefSeq" id="WP_376845750.1">
    <property type="nucleotide sequence ID" value="NZ_JBHSFW010000002.1"/>
</dbReference>
<dbReference type="PANTHER" id="PTHR42718">
    <property type="entry name" value="MAJOR FACILITATOR SUPERFAMILY MULTIDRUG TRANSPORTER MFSC"/>
    <property type="match status" value="1"/>
</dbReference>
<feature type="transmembrane region" description="Helical" evidence="8">
    <location>
        <begin position="464"/>
        <end position="482"/>
    </location>
</feature>
<dbReference type="SUPFAM" id="SSF103473">
    <property type="entry name" value="MFS general substrate transporter"/>
    <property type="match status" value="1"/>
</dbReference>
<keyword evidence="11" id="KW-1185">Reference proteome</keyword>
<organism evidence="10 11">
    <name type="scientific">Camelliibacillus cellulosilyticus</name>
    <dbReference type="NCBI Taxonomy" id="2174486"/>
    <lineage>
        <taxon>Bacteria</taxon>
        <taxon>Bacillati</taxon>
        <taxon>Bacillota</taxon>
        <taxon>Bacilli</taxon>
        <taxon>Bacillales</taxon>
        <taxon>Sporolactobacillaceae</taxon>
        <taxon>Camelliibacillus</taxon>
    </lineage>
</organism>
<evidence type="ECO:0000313" key="10">
    <source>
        <dbReference type="EMBL" id="MFC4618701.1"/>
    </source>
</evidence>
<feature type="region of interest" description="Disordered" evidence="7">
    <location>
        <begin position="488"/>
        <end position="507"/>
    </location>
</feature>
<keyword evidence="6 8" id="KW-0472">Membrane</keyword>
<dbReference type="EMBL" id="JBHSFW010000002">
    <property type="protein sequence ID" value="MFC4618701.1"/>
    <property type="molecule type" value="Genomic_DNA"/>
</dbReference>
<dbReference type="CDD" id="cd17503">
    <property type="entry name" value="MFS_LmrB_MDR_like"/>
    <property type="match status" value="1"/>
</dbReference>
<evidence type="ECO:0000259" key="9">
    <source>
        <dbReference type="PROSITE" id="PS50850"/>
    </source>
</evidence>
<feature type="transmembrane region" description="Helical" evidence="8">
    <location>
        <begin position="368"/>
        <end position="390"/>
    </location>
</feature>
<protein>
    <submittedName>
        <fullName evidence="10">DHA2 family efflux MFS transporter permease subunit</fullName>
    </submittedName>
</protein>
<proteinExistence type="predicted"/>
<comment type="subcellular location">
    <subcellularLocation>
        <location evidence="1">Cell membrane</location>
        <topology evidence="1">Multi-pass membrane protein</topology>
    </subcellularLocation>
</comment>
<feature type="transmembrane region" description="Helical" evidence="8">
    <location>
        <begin position="339"/>
        <end position="356"/>
    </location>
</feature>
<feature type="transmembrane region" description="Helical" evidence="8">
    <location>
        <begin position="232"/>
        <end position="254"/>
    </location>
</feature>
<evidence type="ECO:0000256" key="6">
    <source>
        <dbReference type="ARBA" id="ARBA00023136"/>
    </source>
</evidence>
<evidence type="ECO:0000256" key="1">
    <source>
        <dbReference type="ARBA" id="ARBA00004651"/>
    </source>
</evidence>
<feature type="transmembrane region" description="Helical" evidence="8">
    <location>
        <begin position="59"/>
        <end position="79"/>
    </location>
</feature>
<dbReference type="InterPro" id="IPR011701">
    <property type="entry name" value="MFS"/>
</dbReference>
<feature type="compositionally biased region" description="Basic and acidic residues" evidence="7">
    <location>
        <begin position="493"/>
        <end position="507"/>
    </location>
</feature>
<feature type="transmembrane region" description="Helical" evidence="8">
    <location>
        <begin position="146"/>
        <end position="167"/>
    </location>
</feature>
<feature type="domain" description="Major facilitator superfamily (MFS) profile" evidence="9">
    <location>
        <begin position="21"/>
        <end position="487"/>
    </location>
</feature>
<evidence type="ECO:0000256" key="4">
    <source>
        <dbReference type="ARBA" id="ARBA00022692"/>
    </source>
</evidence>
<keyword evidence="2" id="KW-0813">Transport</keyword>
<dbReference type="Pfam" id="PF07690">
    <property type="entry name" value="MFS_1"/>
    <property type="match status" value="1"/>
</dbReference>
<dbReference type="InterPro" id="IPR004638">
    <property type="entry name" value="EmrB-like"/>
</dbReference>
<dbReference type="Proteomes" id="UP001596022">
    <property type="component" value="Unassembled WGS sequence"/>
</dbReference>
<comment type="caution">
    <text evidence="10">The sequence shown here is derived from an EMBL/GenBank/DDBJ whole genome shotgun (WGS) entry which is preliminary data.</text>
</comment>
<feature type="transmembrane region" description="Helical" evidence="8">
    <location>
        <begin position="173"/>
        <end position="194"/>
    </location>
</feature>
<feature type="transmembrane region" description="Helical" evidence="8">
    <location>
        <begin position="91"/>
        <end position="113"/>
    </location>
</feature>
<feature type="transmembrane region" description="Helical" evidence="8">
    <location>
        <begin position="206"/>
        <end position="226"/>
    </location>
</feature>
<feature type="transmembrane region" description="Helical" evidence="8">
    <location>
        <begin position="311"/>
        <end position="332"/>
    </location>
</feature>
<dbReference type="PROSITE" id="PS50850">
    <property type="entry name" value="MFS"/>
    <property type="match status" value="1"/>
</dbReference>
<dbReference type="NCBIfam" id="TIGR00711">
    <property type="entry name" value="efflux_EmrB"/>
    <property type="match status" value="1"/>
</dbReference>
<dbReference type="InterPro" id="IPR020846">
    <property type="entry name" value="MFS_dom"/>
</dbReference>
<accession>A0ABV9GKR4</accession>
<feature type="transmembrane region" description="Helical" evidence="8">
    <location>
        <begin position="274"/>
        <end position="299"/>
    </location>
</feature>
<evidence type="ECO:0000256" key="2">
    <source>
        <dbReference type="ARBA" id="ARBA00022448"/>
    </source>
</evidence>
<evidence type="ECO:0000256" key="7">
    <source>
        <dbReference type="SAM" id="MobiDB-lite"/>
    </source>
</evidence>
<evidence type="ECO:0000256" key="5">
    <source>
        <dbReference type="ARBA" id="ARBA00022989"/>
    </source>
</evidence>
<dbReference type="PRINTS" id="PR01036">
    <property type="entry name" value="TCRTETB"/>
</dbReference>
<reference evidence="11" key="1">
    <citation type="journal article" date="2019" name="Int. J. Syst. Evol. Microbiol.">
        <title>The Global Catalogue of Microorganisms (GCM) 10K type strain sequencing project: providing services to taxonomists for standard genome sequencing and annotation.</title>
        <authorList>
            <consortium name="The Broad Institute Genomics Platform"/>
            <consortium name="The Broad Institute Genome Sequencing Center for Infectious Disease"/>
            <person name="Wu L."/>
            <person name="Ma J."/>
        </authorList>
    </citation>
    <scope>NUCLEOTIDE SEQUENCE [LARGE SCALE GENOMIC DNA]</scope>
    <source>
        <strain evidence="11">CGMCC 1.16306</strain>
    </source>
</reference>
<dbReference type="InterPro" id="IPR036259">
    <property type="entry name" value="MFS_trans_sf"/>
</dbReference>
<feature type="transmembrane region" description="Helical" evidence="8">
    <location>
        <begin position="119"/>
        <end position="139"/>
    </location>
</feature>
<evidence type="ECO:0000256" key="3">
    <source>
        <dbReference type="ARBA" id="ARBA00022475"/>
    </source>
</evidence>
<feature type="transmembrane region" description="Helical" evidence="8">
    <location>
        <begin position="21"/>
        <end position="39"/>
    </location>
</feature>
<sequence>MTDQATLDTVPHNEGIKKGPIVTVMILGAFVAILNQTLMNVALPQMMHTFNITATTAQWLTNGYMLVNGILIPITAFLMERFTTRQLFISAMAFFAVGTLICGISPVFGLLIVGRIVQAAGAGIMMPLLTNVILAIFPVEKRGSAMGLIGVAMVFAPAVGPTLSGWIVEHYSWRLLFYIILPIAVFDIIVAFIYLKNVTKRTFPKIDILSIILSSFGFGGLLYGFSSAGNNGWGAPIVLGSFAIGAIALVLFIWRQLISKWPMLEFRVFKSSMFSLTTLINMIVTMAMFAAMLLIPIYLQDIRGFTPLQSGLLLLPGAILMGIMSPITGMIFDKVGARWLSVTGLAITVVTTYMFSRLTDATPYGDLIILYSLRMFGMSMLMMPIMTAGLNALPQRLNAHGTAMVNTIRQVSGSIGTAILVTVMTDQTKNHLNKFMTTHHIAPQMKAQFAHAQAEATIKGINDAFMVATALAFAAFILAFFIRKTKPSDGPMEGEKRVANKMPVGDR</sequence>
<keyword evidence="3" id="KW-1003">Cell membrane</keyword>
<evidence type="ECO:0000256" key="8">
    <source>
        <dbReference type="SAM" id="Phobius"/>
    </source>
</evidence>
<dbReference type="Gene3D" id="1.20.1250.20">
    <property type="entry name" value="MFS general substrate transporter like domains"/>
    <property type="match status" value="1"/>
</dbReference>
<gene>
    <name evidence="10" type="ORF">ACFO4N_08115</name>
</gene>